<dbReference type="SMART" id="SM00191">
    <property type="entry name" value="Int_alpha"/>
    <property type="match status" value="7"/>
</dbReference>
<dbReference type="InterPro" id="IPR013519">
    <property type="entry name" value="Int_alpha_beta-p"/>
</dbReference>
<keyword evidence="4" id="KW-0325">Glycoprotein</keyword>
<dbReference type="PANTHER" id="PTHR23221">
    <property type="entry name" value="GLYCOSYLPHOSPHATIDYLINOSITOL PHOSPHOLIPASE D"/>
    <property type="match status" value="1"/>
</dbReference>
<dbReference type="Pfam" id="PF01839">
    <property type="entry name" value="FG-GAP"/>
    <property type="match status" value="3"/>
</dbReference>
<dbReference type="Pfam" id="PF00353">
    <property type="entry name" value="HemolysinCabind"/>
    <property type="match status" value="1"/>
</dbReference>
<evidence type="ECO:0000256" key="4">
    <source>
        <dbReference type="ARBA" id="ARBA00023180"/>
    </source>
</evidence>
<evidence type="ECO:0008006" key="7">
    <source>
        <dbReference type="Google" id="ProtNLM"/>
    </source>
</evidence>
<evidence type="ECO:0000313" key="5">
    <source>
        <dbReference type="EMBL" id="PWS38205.1"/>
    </source>
</evidence>
<keyword evidence="1" id="KW-0732">Signal</keyword>
<comment type="caution">
    <text evidence="5">The sequence shown here is derived from an EMBL/GenBank/DDBJ whole genome shotgun (WGS) entry which is preliminary data.</text>
</comment>
<dbReference type="EMBL" id="QGNA01000001">
    <property type="protein sequence ID" value="PWS38205.1"/>
    <property type="molecule type" value="Genomic_DNA"/>
</dbReference>
<evidence type="ECO:0000256" key="3">
    <source>
        <dbReference type="ARBA" id="ARBA00022801"/>
    </source>
</evidence>
<evidence type="ECO:0000256" key="1">
    <source>
        <dbReference type="ARBA" id="ARBA00022729"/>
    </source>
</evidence>
<dbReference type="GO" id="GO:0016787">
    <property type="term" value="F:hydrolase activity"/>
    <property type="evidence" value="ECO:0007669"/>
    <property type="project" value="UniProtKB-KW"/>
</dbReference>
<dbReference type="InterPro" id="IPR001343">
    <property type="entry name" value="Hemolysn_Ca-bd"/>
</dbReference>
<dbReference type="Proteomes" id="UP000245765">
    <property type="component" value="Unassembled WGS sequence"/>
</dbReference>
<dbReference type="PRINTS" id="PR01185">
    <property type="entry name" value="INTEGRINA"/>
</dbReference>
<gene>
    <name evidence="5" type="ORF">DFH01_02590</name>
</gene>
<evidence type="ECO:0000256" key="2">
    <source>
        <dbReference type="ARBA" id="ARBA00022737"/>
    </source>
</evidence>
<dbReference type="Gene3D" id="2.150.10.10">
    <property type="entry name" value="Serralysin-like metalloprotease, C-terminal"/>
    <property type="match status" value="1"/>
</dbReference>
<evidence type="ECO:0000313" key="6">
    <source>
        <dbReference type="Proteomes" id="UP000245765"/>
    </source>
</evidence>
<dbReference type="InterPro" id="IPR000413">
    <property type="entry name" value="Integrin_alpha"/>
</dbReference>
<dbReference type="InterPro" id="IPR011049">
    <property type="entry name" value="Serralysin-like_metalloprot_C"/>
</dbReference>
<dbReference type="InterPro" id="IPR013783">
    <property type="entry name" value="Ig-like_fold"/>
</dbReference>
<dbReference type="PANTHER" id="PTHR23221:SF7">
    <property type="entry name" value="PHOSPHATIDYLINOSITOL-GLYCAN-SPECIFIC PHOSPHOLIPASE D"/>
    <property type="match status" value="1"/>
</dbReference>
<organism evidence="5 6">
    <name type="scientific">Falsiroseomonas bella</name>
    <dbReference type="NCBI Taxonomy" id="2184016"/>
    <lineage>
        <taxon>Bacteria</taxon>
        <taxon>Pseudomonadati</taxon>
        <taxon>Pseudomonadota</taxon>
        <taxon>Alphaproteobacteria</taxon>
        <taxon>Acetobacterales</taxon>
        <taxon>Roseomonadaceae</taxon>
        <taxon>Falsiroseomonas</taxon>
    </lineage>
</organism>
<dbReference type="GO" id="GO:0005509">
    <property type="term" value="F:calcium ion binding"/>
    <property type="evidence" value="ECO:0007669"/>
    <property type="project" value="InterPro"/>
</dbReference>
<dbReference type="InterPro" id="IPR028994">
    <property type="entry name" value="Integrin_alpha_N"/>
</dbReference>
<dbReference type="Pfam" id="PF17963">
    <property type="entry name" value="Big_9"/>
    <property type="match status" value="2"/>
</dbReference>
<protein>
    <recommendedName>
        <fullName evidence="7">RapA2 cadherin-like domain-containing protein</fullName>
    </recommendedName>
</protein>
<dbReference type="OrthoDB" id="7270858at2"/>
<dbReference type="PRINTS" id="PR00313">
    <property type="entry name" value="CABNDNGRPT"/>
</dbReference>
<dbReference type="PROSITE" id="PS51470">
    <property type="entry name" value="FG_GAP"/>
    <property type="match status" value="2"/>
</dbReference>
<keyword evidence="6" id="KW-1185">Reference proteome</keyword>
<dbReference type="SUPFAM" id="SSF69318">
    <property type="entry name" value="Integrin alpha N-terminal domain"/>
    <property type="match status" value="2"/>
</dbReference>
<dbReference type="SUPFAM" id="SSF51120">
    <property type="entry name" value="beta-Roll"/>
    <property type="match status" value="1"/>
</dbReference>
<keyword evidence="3" id="KW-0378">Hydrolase</keyword>
<sequence length="1753" mass="177019">MARQTIWFGTRAVDFLDPVTGEQIGVLDEASDFFTRRLASGEFDTDQVTAQQLLAFIGTTEQIATLGIDLSDGVVDAPNAPRPDVTLVGDLQVGEGVVAHNIADVTGGTRVTDLTGALGEEDPVRISGHGRANGAVLAAAITEGGGTGNYVTFSNGLGFGLIGGSGWDPGGNATRLNDGESITFTLAGGRMLAEASFTVRVLNAGATTIALDSDGRTIRDTNDAAQGGFVQDGSAGEVLIRDVADGTRVRILFDAGQVLVGDAAIEAAAFLAAFAEAGGAALTLGSVVGNAIGWSADDLILETRDAEETIVNRAPDARDDAFGATPGGADVTAALLSNDVDPEGLPLQVVAVGPASSGFVSLVDGVVAYTADAAAYRALGEGQTLDVTFTYTVRDAGGLEDTATATLTLTGVNDAPVAADLIVMAPGGSASSWAFPAYDAEPGALDFEMTSGPAKGRVTLFPGGTFTFDPGEDFAALPAGGSEVVSFSYVAMDEDAALSAERTVTLVVLGGALAPGSDADDTVAPSAAAQLIDPGLGNDSVDAGGGDDAILHRAGEGQDSVDGGDGRDTLVVVANAVTITAAGGRLVVQTGPGSGVTATSIEEIVLRGTDGSDNVVISGDLASVGVSPNTVRVDGGDGDDVINGALLAGTPPVRLVADGGAGNDQITGGDADDILSGGDGDDRLGGGAGLNVLYGGAGADTFEGGQSNQQEVFVLVAGEANGDVLRNVDGFGYSDIFVTLPRDNVFLVGYGGAPAIDLGGGTWQIGGDVIRFESDFGPWLPTADVFIFVHEMPTDFFTPIAAPDGLVFGSPDPNQGFAPVEVSGTLLANDRDPDGSPLRIKWVTDVVLLGVTSPLGGWDARFDVFGSEPAVFLQGDDGSQTLTLDSAFFGAMALGQTAEFTFAYTIFDQAGFESRATGWLSIAGTADDATIGGDLAAAASLAGPQVGGRATIADPDIGEAVFTLPSGLSGSYGQFTFDVATGEWTYLLDGENADVLALAPDETLQDRLRITSLDGSAEAEIVVELRGNAPPVAEADFLFYRATEPGEVLGVIDITDALLANDSDPEAQPLEIVGVGEVTFAWDPTPPDSIMPEVTLQNGRVLLETDDFYRTLWEREGATFDIAYTIRDAGGLEATVTAGITLVGVNDPGTITGSLTARIDASNPWAFAQGELLIEDADFGMWFADADPADVSGPYGSFGFDPYSGAWSFTYDPTTQASQALLPGDLVTETLTVTLLDGGASRTIAVNIFVPSAGPPPVFLADIAAGMGGFRMLGDEDVTADGLGVALATVGDLNGDGRSDLIVGAPRNSAGGVEAGAAYVVFGKADGAAVPLENVAAGQGGFAIIGETGQDLAGTSVSAIGDMNGDGLPEMLISALSLDPTGTGRNGAAYVVWGQADSTAVNLDDVAAGTGGFKVIGSDGQLAGDVVRAVGDLNGDGLPDFAITSRGSNNGGESPGLVHVVWGKADGDPVALADVTAGTGGFVITGEDGGQRILQSLTSIADLNGDGLREILIGSEAWTQGDEALGRAYVVWGKADGGAVDLAAVATGNGGFAITLGGQGAWSASVYVSSLGDINGDGLEEILLGSPFADAHAEDVGGAFVVWGKADSAPVEIDLAGTAPFAGFRIQGEAAYDFAGFSVADAGDMNGDGRSDILIGSPYNDAGGDFAGAAYLVWGQDDLDTITLSGLAQNGHGVKFIGAAPGDGVGWAVGSAGDMNGDGRGEVLIGQISFTSPLPDPGSAYVVFAQSDWIVTP</sequence>
<dbReference type="RefSeq" id="WP_109868826.1">
    <property type="nucleotide sequence ID" value="NZ_QGNA01000001.1"/>
</dbReference>
<dbReference type="GO" id="GO:0007155">
    <property type="term" value="P:cell adhesion"/>
    <property type="evidence" value="ECO:0007669"/>
    <property type="project" value="InterPro"/>
</dbReference>
<dbReference type="InterPro" id="IPR010221">
    <property type="entry name" value="VCBS_dom"/>
</dbReference>
<reference evidence="6" key="1">
    <citation type="submission" date="2018-05" db="EMBL/GenBank/DDBJ databases">
        <authorList>
            <person name="Du Z."/>
            <person name="Wang X."/>
        </authorList>
    </citation>
    <scope>NUCLEOTIDE SEQUENCE [LARGE SCALE GENOMIC DNA]</scope>
    <source>
        <strain evidence="6">CQN31</strain>
    </source>
</reference>
<dbReference type="NCBIfam" id="TIGR01965">
    <property type="entry name" value="VCBS_repeat"/>
    <property type="match status" value="3"/>
</dbReference>
<name>A0A317FHD3_9PROT</name>
<dbReference type="GO" id="GO:0008305">
    <property type="term" value="C:integrin complex"/>
    <property type="evidence" value="ECO:0007669"/>
    <property type="project" value="InterPro"/>
</dbReference>
<proteinExistence type="predicted"/>
<accession>A0A317FHD3</accession>
<dbReference type="InterPro" id="IPR013517">
    <property type="entry name" value="FG-GAP"/>
</dbReference>
<dbReference type="Gene3D" id="2.60.40.10">
    <property type="entry name" value="Immunoglobulins"/>
    <property type="match status" value="1"/>
</dbReference>
<keyword evidence="2" id="KW-0677">Repeat</keyword>
<dbReference type="Gene3D" id="2.130.10.130">
    <property type="entry name" value="Integrin alpha, N-terminal"/>
    <property type="match status" value="3"/>
</dbReference>